<protein>
    <submittedName>
        <fullName evidence="7">Non-ribosomal peptide synthetase</fullName>
    </submittedName>
</protein>
<dbReference type="SUPFAM" id="SSF56801">
    <property type="entry name" value="Acetyl-CoA synthetase-like"/>
    <property type="match status" value="3"/>
</dbReference>
<dbReference type="GO" id="GO:0043041">
    <property type="term" value="P:amino acid activation for nonribosomal peptide biosynthetic process"/>
    <property type="evidence" value="ECO:0007669"/>
    <property type="project" value="TreeGrafter"/>
</dbReference>
<evidence type="ECO:0000256" key="2">
    <source>
        <dbReference type="ARBA" id="ARBA00022553"/>
    </source>
</evidence>
<dbReference type="OrthoDB" id="416786at2759"/>
<dbReference type="InterPro" id="IPR009081">
    <property type="entry name" value="PP-bd_ACP"/>
</dbReference>
<dbReference type="InterPro" id="IPR001242">
    <property type="entry name" value="Condensation_dom"/>
</dbReference>
<dbReference type="InterPro" id="IPR036736">
    <property type="entry name" value="ACP-like_sf"/>
</dbReference>
<feature type="domain" description="Carrier" evidence="6">
    <location>
        <begin position="4146"/>
        <end position="4224"/>
    </location>
</feature>
<feature type="domain" description="Carrier" evidence="6">
    <location>
        <begin position="3085"/>
        <end position="3161"/>
    </location>
</feature>
<evidence type="ECO:0000256" key="5">
    <source>
        <dbReference type="SAM" id="MobiDB-lite"/>
    </source>
</evidence>
<dbReference type="EMBL" id="AZHF01000003">
    <property type="protein sequence ID" value="OAA78605.1"/>
    <property type="molecule type" value="Genomic_DNA"/>
</dbReference>
<evidence type="ECO:0000256" key="3">
    <source>
        <dbReference type="ARBA" id="ARBA00022598"/>
    </source>
</evidence>
<dbReference type="CDD" id="cd19545">
    <property type="entry name" value="FUM14_C_NRPS-like"/>
    <property type="match status" value="4"/>
</dbReference>
<dbReference type="InterPro" id="IPR010080">
    <property type="entry name" value="Thioester_reductase-like_dom"/>
</dbReference>
<dbReference type="GO" id="GO:0044550">
    <property type="term" value="P:secondary metabolite biosynthetic process"/>
    <property type="evidence" value="ECO:0007669"/>
    <property type="project" value="TreeGrafter"/>
</dbReference>
<dbReference type="FunFam" id="1.10.1200.10:FF:000005">
    <property type="entry name" value="Nonribosomal peptide synthetase 1"/>
    <property type="match status" value="2"/>
</dbReference>
<dbReference type="Proteomes" id="UP000076881">
    <property type="component" value="Unassembled WGS sequence"/>
</dbReference>
<dbReference type="PROSITE" id="PS50075">
    <property type="entry name" value="CARRIER"/>
    <property type="match status" value="5"/>
</dbReference>
<evidence type="ECO:0000256" key="4">
    <source>
        <dbReference type="ARBA" id="ARBA00029454"/>
    </source>
</evidence>
<dbReference type="Gene3D" id="3.40.50.720">
    <property type="entry name" value="NAD(P)-binding Rossmann-like Domain"/>
    <property type="match status" value="1"/>
</dbReference>
<dbReference type="Gene3D" id="3.40.50.12780">
    <property type="entry name" value="N-terminal domain of ligase-like"/>
    <property type="match status" value="3"/>
</dbReference>
<dbReference type="CDD" id="cd05918">
    <property type="entry name" value="A_NRPS_SidN3_like"/>
    <property type="match status" value="3"/>
</dbReference>
<comment type="caution">
    <text evidence="7">The sequence shown here is derived from an EMBL/GenBank/DDBJ whole genome shotgun (WGS) entry which is preliminary data.</text>
</comment>
<dbReference type="Gene3D" id="3.30.300.30">
    <property type="match status" value="3"/>
</dbReference>
<dbReference type="Pfam" id="PF00501">
    <property type="entry name" value="AMP-binding"/>
    <property type="match status" value="3"/>
</dbReference>
<dbReference type="InterPro" id="IPR036291">
    <property type="entry name" value="NAD(P)-bd_dom_sf"/>
</dbReference>
<name>A0A162IV92_CORDF</name>
<dbReference type="NCBIfam" id="NF003417">
    <property type="entry name" value="PRK04813.1"/>
    <property type="match status" value="4"/>
</dbReference>
<organism evidence="7 8">
    <name type="scientific">Akanthomyces lecanii RCEF 1005</name>
    <dbReference type="NCBI Taxonomy" id="1081108"/>
    <lineage>
        <taxon>Eukaryota</taxon>
        <taxon>Fungi</taxon>
        <taxon>Dikarya</taxon>
        <taxon>Ascomycota</taxon>
        <taxon>Pezizomycotina</taxon>
        <taxon>Sordariomycetes</taxon>
        <taxon>Hypocreomycetidae</taxon>
        <taxon>Hypocreales</taxon>
        <taxon>Cordycipitaceae</taxon>
        <taxon>Akanthomyces</taxon>
        <taxon>Cordyceps confragosa</taxon>
    </lineage>
</organism>
<feature type="domain" description="Carrier" evidence="6">
    <location>
        <begin position="1233"/>
        <end position="1309"/>
    </location>
</feature>
<dbReference type="GO" id="GO:0016874">
    <property type="term" value="F:ligase activity"/>
    <property type="evidence" value="ECO:0007669"/>
    <property type="project" value="UniProtKB-KW"/>
</dbReference>
<dbReference type="PANTHER" id="PTHR45527">
    <property type="entry name" value="NONRIBOSOMAL PEPTIDE SYNTHETASE"/>
    <property type="match status" value="1"/>
</dbReference>
<dbReference type="InterPro" id="IPR006162">
    <property type="entry name" value="Ppantetheine_attach_site"/>
</dbReference>
<evidence type="ECO:0000256" key="1">
    <source>
        <dbReference type="ARBA" id="ARBA00022450"/>
    </source>
</evidence>
<gene>
    <name evidence="7" type="ORF">LEL_05428</name>
</gene>
<dbReference type="SMART" id="SM00823">
    <property type="entry name" value="PKS_PP"/>
    <property type="match status" value="5"/>
</dbReference>
<dbReference type="Gene3D" id="1.10.1200.10">
    <property type="entry name" value="ACP-like"/>
    <property type="match status" value="5"/>
</dbReference>
<feature type="region of interest" description="Disordered" evidence="5">
    <location>
        <begin position="1"/>
        <end position="28"/>
    </location>
</feature>
<dbReference type="PROSITE" id="PS00012">
    <property type="entry name" value="PHOSPHOPANTETHEINE"/>
    <property type="match status" value="3"/>
</dbReference>
<feature type="domain" description="Carrier" evidence="6">
    <location>
        <begin position="2312"/>
        <end position="2388"/>
    </location>
</feature>
<dbReference type="Pfam" id="PF00550">
    <property type="entry name" value="PP-binding"/>
    <property type="match status" value="5"/>
</dbReference>
<dbReference type="InterPro" id="IPR000873">
    <property type="entry name" value="AMP-dep_synth/lig_dom"/>
</dbReference>
<dbReference type="PANTHER" id="PTHR45527:SF1">
    <property type="entry name" value="FATTY ACID SYNTHASE"/>
    <property type="match status" value="1"/>
</dbReference>
<dbReference type="Pfam" id="PF07993">
    <property type="entry name" value="NAD_binding_4"/>
    <property type="match status" value="1"/>
</dbReference>
<dbReference type="InterPro" id="IPR010071">
    <property type="entry name" value="AA_adenyl_dom"/>
</dbReference>
<dbReference type="STRING" id="1081108.A0A162IV92"/>
<dbReference type="InterPro" id="IPR013120">
    <property type="entry name" value="FAR_NAD-bd"/>
</dbReference>
<keyword evidence="8" id="KW-1185">Reference proteome</keyword>
<dbReference type="InterPro" id="IPR045851">
    <property type="entry name" value="AMP-bd_C_sf"/>
</dbReference>
<keyword evidence="3" id="KW-0436">Ligase</keyword>
<dbReference type="InterPro" id="IPR023213">
    <property type="entry name" value="CAT-like_dom_sf"/>
</dbReference>
<evidence type="ECO:0000313" key="8">
    <source>
        <dbReference type="Proteomes" id="UP000076881"/>
    </source>
</evidence>
<dbReference type="GO" id="GO:0031177">
    <property type="term" value="F:phosphopantetheine binding"/>
    <property type="evidence" value="ECO:0007669"/>
    <property type="project" value="InterPro"/>
</dbReference>
<dbReference type="InterPro" id="IPR042099">
    <property type="entry name" value="ANL_N_sf"/>
</dbReference>
<dbReference type="NCBIfam" id="TIGR01733">
    <property type="entry name" value="AA-adenyl-dom"/>
    <property type="match status" value="2"/>
</dbReference>
<feature type="domain" description="Carrier" evidence="6">
    <location>
        <begin position="153"/>
        <end position="229"/>
    </location>
</feature>
<dbReference type="FunFam" id="3.30.300.30:FF:000015">
    <property type="entry name" value="Nonribosomal peptide synthase SidD"/>
    <property type="match status" value="3"/>
</dbReference>
<evidence type="ECO:0000313" key="7">
    <source>
        <dbReference type="EMBL" id="OAA78605.1"/>
    </source>
</evidence>
<dbReference type="Gene3D" id="3.30.559.10">
    <property type="entry name" value="Chloramphenicol acetyltransferase-like domain"/>
    <property type="match status" value="4"/>
</dbReference>
<dbReference type="GO" id="GO:0005737">
    <property type="term" value="C:cytoplasm"/>
    <property type="evidence" value="ECO:0007669"/>
    <property type="project" value="TreeGrafter"/>
</dbReference>
<accession>A0A162IV92</accession>
<keyword evidence="1" id="KW-0596">Phosphopantetheine</keyword>
<keyword evidence="2" id="KW-0597">Phosphoprotein</keyword>
<proteinExistence type="inferred from homology"/>
<evidence type="ECO:0000259" key="6">
    <source>
        <dbReference type="PROSITE" id="PS50075"/>
    </source>
</evidence>
<sequence length="4647" mass="511009">MAPPHALRESISPLRRTPLGAEPDSEREWQEEIERQIGNNTSIRQAKVVNTAAQDSEPQWAVAVSLHTAETDGISALWNTKRPFGKLGDIQGYSQLLNPKHWIILNDLPTTANGAIDDNLLRQSLALTQQNSTKQSEDEARHLLNEMKSTIRFDANTMERVLTCLWAAVLKIDTTNIRPHDSFSAVGGDSSTAIGLSALAYTFGLSLSVSAIMKNQNLADMAGVVGWAEESHKASQPFGLLPQENVESIKKTLHESCQLLDDQIIEDALPCSPLQEGLMDRTMQHPGSHIMNRSFTLPTHIDIPRFKYAWETTVLKFSTLRTRIVKVNGVPLQVVVRAEVGWDAAENLSKRPDLDVRYGSRLCRYALSRLEPNGPAEFIWQAHAAVHDAWGVRLILQSLSETYNGTLNKVAVLEPFSTFIRSIITSNSSEKTATYWRKQLEGAKRAAFPAKREILRADHSGHSGHFRTTVELSHQCGQFNKAASSVRAAWALVLARYCETSDICFGAAVSGRSGPGFASQAGPCVATVPVRVEINRNESVMEFLSRIQNQEHEMADHEQYGLRNLGLLGSEIRDVCDFSSLLLVQPALCLAAHDAHLEKLILDISDFAEDARMSFPSYPLFVQAQISDCSSVELIMTYDTTSVADAQIQALSNQLGHVIQQFCEIDGSKLVADVSITSPWDIQQVNRWNQEQPAFYDDVGQCPHELFIEQARKTPNAEALYSTDMTLTYRQLDQQSNAVAQYLAQRGIAGSAVLPFCIEKSALAIIVMLGISKAGVTFVHSDSTHPPARRQALCDLIQAKHIITSPTLAPHVQGMKQEAVVITNDILQDSTLYDGTKLPTGSRLSDMYIIFSSGSTGTPKCIPMQHGAATSTLKAQLAALALPNRVRMLQFTSFNFDVSIIEAFLAFFSGGTICVPSESERIESTAAFATAARANQAILTPSFARTMTPGDYPTLETLVLFGEKVTADLVETWQPRTTLINSYGLTESGMLNTAKRLTSSGSLSTNVGRGFNCHCWIVEPDNYEKLTPLGCTGELVLHGFAMSRGFLNAPDLTAKAFPSSMCWETPEMKLRNWKYNRTGDLARFLPDGNIEIITRSDTQIKIRGRRVDVTEIETAFKQANRQVEQVAVDLITLPTRHLLVAFIVLDETAGSKGDGENLFLKQDDSMQEVFRILQNDLQAILPTYMIPSVFIPLREMPFAGSMKTDRRRLRQLALQMSEEEINGYTLLESEVLEPTTELEVLLRDLWAKVIHVSPQRIGKSTTFLGAGGDSIHAIQLASLARDQGLNLSAAQIFQCPRLQDMAAITSRCEASTADHAKPLELLKGLIDDVDDMVEEARMMCNLDTTAEIEDVLPAISLQEGLMVEEMKYPGTYTSHRINQLPDEIDPKRFRTAWEKTVTVCACLRTRLVRIDGYTLQIVLKGATGWLSDEDMSAWEPSEATTLPSLETGLGKPLCRYGLVQRGGHFYFIWSLHHAIYDGWTLGLVSDLVQGFYEDPNFSPAITPPSTLIQSIHGMDAKKTADFWHNELRDAKAALFPPALPVSDARKRATHAIHTHDFASATSSAITKATILRAAWGLLLTIYADSDDVCFGQVLSGRQIDLAGIEKMPGLALATVPARMRLNKTQLVEEMLLAMQQSTAEGIEFEQYGLSNIAQISPEAKEACSFTSMFAVQPSLHDVSRDEPSKLISLQDEIRNSLPEYLSYSLSLQVEPLSNSFITYFTYDTDVFQVQQIEAMAHQYARIVEQLIAPGSLTVGDLSAVSHWDIEQIKSWNNEWVAEPVEASLHDMLSKALQARPGKSAIVTTAGTMSYKALDGYSTKFAQYLVSIGVKEGMIVPFLFEKSMWAFVAFIGILKAGAAFLPLDISYPAARRQILIEETEAEVMVVSPSQRQGCDSLVNTVIELSPSFFAELSTGYSKVVLPKVSPNSPVYAFFTSGSTGKPKGIILEHAAVSMSVLAHIRAYGLTQETRILQFCSYMFDIIVIDTFGTLIAGGTICAPTEEERLYDCAGFMNFARVNYAVLTPTFARTLDPDSLTTLKTLLMGAETIPKDVQDMWYGKVEIKYGYGPTEAAVSNTIYTVTSPDTPSTIIGKGFNTDCWIVEPGDHNRLVPVGCVGELVLHGHNLARGYLNNEAATEKAFPKDVDWLTRLEGDTRKFYKTGDLVKFRADGNIEFLSRKDTQVKIRGRRIELGEIETAIKKTVPTATAIAVEVIRLESRDFLAAFMQSSVGKSSTDSDLLLPVDTAMRKSMAALMFELSHIMPSYLVPSVYVPVSKIPLLPSMKTDRKTLQAIGKALTSKQLTEYSFTSTIRVKPTTEMENKLVHLWAKVLKRGADEFGKHDSFLTVGGDSIIAMELVAHARKENMSFTVQDIFRSPKLCDLALLVREVEAQKRQINPFSLLPADNRELIIRQAEESLQLSAEEQILDMYPSTPMQESLMAAAEKSPGSYIALQSFKLLKTVNVERFIQAWNLTVDNCVNLRTRLVSSTGKTWQAVLRTQQTYITKVEDVQSTSDSLNALLLSPMLYGSPLCRFKLVKSADSICFLSAMHHSIFDGWSVNILLKTLHNSYQSQSLPPPVPYTGFIDYLNSQDDNSTKEFWIKQLRGVKQKIFPMVKSYTKKSIHNPRLLVRSTQLPPSIDSSVTIPSIVRAAWAIILSRYFGTNDVCFADTMSGRLAAVDGIEHMSGVTISIVPFRVRINKDQLVQSFLEDLQAQSSEMIPHEQYGMRKIGKLDPGFKEAIDCGHVLVIQPSQSIESQLQHPGGDAAQILELCVPEDETLLADAERYDSFPLFVNCQILESSLRTSFVYNASYMSEREATALSHHLDTAIGQLLGNNTQTIGDVFVASDWDIDQLTQRSRSSNVTLPEPLTTVLPLDPAPVGFWVSDFHNTSSLAAIGCVGELLLQFDETYVAPSGCEILESNVLSSAIPSGHQLVKTGQFVRYNADGSLEYVGELKSEDELQSQYSGVEDFIVANLPEISGMHFETFTTGSTSALVAFIEPRAQEPQSGTQTLLPVTKELSTLIQSTFHIIQKRWPSQMVPQYVVPINGITNDKSTVQTRKLQDIVEQLSTEQLASFVIHQRNIIAPASNAEEELRRIWASALSLQASDISSQDNFFLVGGDSFSAIQLAGQARRKGFNLTTRAVFQNPVLADMAALLDDEESQDATFTAPPFSLIGSDSISEFKSSVAKFCGISDGAKIEDIYPCTAMQEGLMSLSVTQPGSYLNKEYIPFAAGVDIAKFKEAWNQVIKLCEILRTRIVLVDSQAFQVVVDENAVWDNEASLKHAEVGYGSRLCYYSLSVQTDGIPVFSFMIHHSIYDGWVLGLVNQTLENVYHQRPAPALQPFSGFVKYVHNMDKAAAGRYWKLKLQGATPASFPAKVSKVMKRPAQRITQTLKKTISFSKDAQMAITTANVVLAAWSLAMARYSSTDDVCFGTTVSGRQAPVSGLEQMAGPMIATVPVRTKIDKTTSIMQFLDTVQRGALDGAAFEQFGLQNIAKLGADAKSACDFTSLLIIQASTAAQDGTGQKDSIFIEKSTEDILDEAASRDFFNYPLVAQVFPSEDSMNIFLTYDAGAISEGELVAFTHQFEHILKQLFSGTDRSLSELSHVSQWDRNHALQSSKLRAASEDCVHWRFEDMVQRYGALPAIDSWDGSFTYNELYENSCRLAEMLQQRGVGPSVLVPVCFAKSSWAIVAMMAVQLAGGTFVSLDAESPAQRLIALISDVNASFVLASKSLKKTLQSSAVEVLVINKDTIADIPRRANFQQPSTRPTDSSFLIFTSGTTGKPKAVDMSHRAICSSADGYGASLNIGPGTRVFQFSAYTFDVAILDILVTLMRGGCVCVPSDYSRIHELAASINSMQANWAFLTPTVANLLSPEDVPCLTTLCLGGEAVGDAVTDKWKDAVHLHGLYGPAESSICAWRPRLGLEGKSTNIGRPLSSAFWVVEPTDHKQLVPVGCIGELLIQGPLLAQGYRNAEDNDQEKWLESCLWLPADSSGRGYLSGDLVRRNADGTYDYMGRKDSQVKLRGQRIETGEIEYHLLNFFPGAKQVVVDIVGLESSESLAAFIDFGTVRPSIEDNKRLFAEARDTLAAHLPSAMRPQYFIPVDDIPQSSTGKLDRRALKAFAATMGASELLQYNATQKVASRQCESPLELELRGYWSQILGIPEVSIGAADNFYSLGGDSIRIVSLVQRIKMAHGDEVGLSVFGSSKTTIEVMAKVIEAHKTGVDSVETSMHDFYSEITSALESLSDIETLQQRCCTSLPRGATVFLTGATGYLGTELLHQLVRQDGVDKIAVLVRANTPEQAMGRVKTTAETAGWWRPEHEAKVEVWLGDLGKQQLGLTGCQYSRLLGLSTSGNVDAIVHNGAVVNWSADFHALKAENVTSTVQLLQVTAASPREPKFVFVSGGTGAKRDGTRSAKDMCEDLSTQNGYSQTKFISESIVCELASKLPRCQNRIAVVKPGLIIGTSSSGVANVDDFLWRLAAASVALGQAPDLGEDQDWVQLAAVDAVAGTIIKPLQAEGAVETFTEMTSGMRMTALWKLIGEAVGQELPLLPYTEWHAAALQQMKEVREKHPLWAVQDFLDFGNPAPQSDEAMMSANAPLAGTADAVRSSVRYLQRIGFIQKSAVEFGALTQPVIGRSGIRSG</sequence>
<dbReference type="FunFam" id="3.30.559.30:FF:000003">
    <property type="entry name" value="Nonribosomal peptide synthase SidD"/>
    <property type="match status" value="1"/>
</dbReference>
<dbReference type="InterPro" id="IPR020806">
    <property type="entry name" value="PKS_PP-bd"/>
</dbReference>
<comment type="similarity">
    <text evidence="4">Belongs to the NRP synthetase family.</text>
</comment>
<dbReference type="PROSITE" id="PS00455">
    <property type="entry name" value="AMP_BINDING"/>
    <property type="match status" value="2"/>
</dbReference>
<dbReference type="NCBIfam" id="TIGR01746">
    <property type="entry name" value="Thioester-redct"/>
    <property type="match status" value="1"/>
</dbReference>
<dbReference type="SUPFAM" id="SSF51735">
    <property type="entry name" value="NAD(P)-binding Rossmann-fold domains"/>
    <property type="match status" value="1"/>
</dbReference>
<dbReference type="Pfam" id="PF00668">
    <property type="entry name" value="Condensation"/>
    <property type="match status" value="4"/>
</dbReference>
<dbReference type="Gene3D" id="3.30.559.30">
    <property type="entry name" value="Nonribosomal peptide synthetase, condensation domain"/>
    <property type="match status" value="4"/>
</dbReference>
<dbReference type="InterPro" id="IPR020845">
    <property type="entry name" value="AMP-binding_CS"/>
</dbReference>
<dbReference type="SUPFAM" id="SSF47336">
    <property type="entry name" value="ACP-like"/>
    <property type="match status" value="5"/>
</dbReference>
<reference evidence="7 8" key="1">
    <citation type="journal article" date="2016" name="Genome Biol. Evol.">
        <title>Divergent and convergent evolution of fungal pathogenicity.</title>
        <authorList>
            <person name="Shang Y."/>
            <person name="Xiao G."/>
            <person name="Zheng P."/>
            <person name="Cen K."/>
            <person name="Zhan S."/>
            <person name="Wang C."/>
        </authorList>
    </citation>
    <scope>NUCLEOTIDE SEQUENCE [LARGE SCALE GENOMIC DNA]</scope>
    <source>
        <strain evidence="7 8">RCEF 1005</strain>
    </source>
</reference>
<dbReference type="SUPFAM" id="SSF52777">
    <property type="entry name" value="CoA-dependent acyltransferases"/>
    <property type="match status" value="8"/>
</dbReference>